<dbReference type="SUPFAM" id="SSF57716">
    <property type="entry name" value="Glucocorticoid receptor-like (DNA-binding domain)"/>
    <property type="match status" value="1"/>
</dbReference>
<keyword evidence="2 5" id="KW-0863">Zinc-finger</keyword>
<evidence type="ECO:0000256" key="3">
    <source>
        <dbReference type="ARBA" id="ARBA00022833"/>
    </source>
</evidence>
<keyword evidence="4 5" id="KW-0238">DNA-binding</keyword>
<reference evidence="7" key="1">
    <citation type="submission" date="2025-08" db="UniProtKB">
        <authorList>
            <consortium name="Ensembl"/>
        </authorList>
    </citation>
    <scope>IDENTIFICATION</scope>
</reference>
<reference evidence="7" key="2">
    <citation type="submission" date="2025-09" db="UniProtKB">
        <authorList>
            <consortium name="Ensembl"/>
        </authorList>
    </citation>
    <scope>IDENTIFICATION</scope>
</reference>
<keyword evidence="8" id="KW-1185">Reference proteome</keyword>
<dbReference type="Proteomes" id="UP000694403">
    <property type="component" value="Unplaced"/>
</dbReference>
<organism evidence="7 8">
    <name type="scientific">Chelydra serpentina</name>
    <name type="common">Snapping turtle</name>
    <name type="synonym">Testudo serpentina</name>
    <dbReference type="NCBI Taxonomy" id="8475"/>
    <lineage>
        <taxon>Eukaryota</taxon>
        <taxon>Metazoa</taxon>
        <taxon>Chordata</taxon>
        <taxon>Craniata</taxon>
        <taxon>Vertebrata</taxon>
        <taxon>Euteleostomi</taxon>
        <taxon>Archelosauria</taxon>
        <taxon>Testudinata</taxon>
        <taxon>Testudines</taxon>
        <taxon>Cryptodira</taxon>
        <taxon>Durocryptodira</taxon>
        <taxon>Americhelydia</taxon>
        <taxon>Chelydroidea</taxon>
        <taxon>Chelydridae</taxon>
        <taxon>Chelydra</taxon>
    </lineage>
</organism>
<evidence type="ECO:0000259" key="6">
    <source>
        <dbReference type="PROSITE" id="PS50950"/>
    </source>
</evidence>
<keyword evidence="1" id="KW-0479">Metal-binding</keyword>
<evidence type="ECO:0000313" key="7">
    <source>
        <dbReference type="Ensembl" id="ENSCSRP00000028168.1"/>
    </source>
</evidence>
<evidence type="ECO:0000256" key="5">
    <source>
        <dbReference type="PROSITE-ProRule" id="PRU00309"/>
    </source>
</evidence>
<name>A0A8C3XWN9_CHESE</name>
<accession>A0A8C3XWN9</accession>
<proteinExistence type="predicted"/>
<dbReference type="PROSITE" id="PS50950">
    <property type="entry name" value="ZF_THAP"/>
    <property type="match status" value="1"/>
</dbReference>
<dbReference type="Pfam" id="PF05485">
    <property type="entry name" value="THAP"/>
    <property type="match status" value="1"/>
</dbReference>
<feature type="domain" description="THAP-type" evidence="6">
    <location>
        <begin position="1"/>
        <end position="38"/>
    </location>
</feature>
<protein>
    <recommendedName>
        <fullName evidence="6">THAP-type domain-containing protein</fullName>
    </recommendedName>
</protein>
<evidence type="ECO:0000256" key="2">
    <source>
        <dbReference type="ARBA" id="ARBA00022771"/>
    </source>
</evidence>
<dbReference type="Ensembl" id="ENSCSRT00000029317.1">
    <property type="protein sequence ID" value="ENSCSRP00000028168.1"/>
    <property type="gene ID" value="ENSCSRG00000020764.1"/>
</dbReference>
<keyword evidence="3" id="KW-0862">Zinc</keyword>
<dbReference type="AlphaFoldDB" id="A0A8C3XWN9"/>
<evidence type="ECO:0000256" key="1">
    <source>
        <dbReference type="ARBA" id="ARBA00022723"/>
    </source>
</evidence>
<evidence type="ECO:0000313" key="8">
    <source>
        <dbReference type="Proteomes" id="UP000694403"/>
    </source>
</evidence>
<sequence>MWEPKKADVLCSRHFKKSDFDARGPNIRLKPGVIPSIFEFPSHFQRRRGKVRGRRNTPLKTLPVTAHNHQLVDSPSSTGEFHSQFILVSKVTYLNHLNIADIQHSGEYSLPV</sequence>
<dbReference type="GO" id="GO:0008270">
    <property type="term" value="F:zinc ion binding"/>
    <property type="evidence" value="ECO:0007669"/>
    <property type="project" value="UniProtKB-KW"/>
</dbReference>
<dbReference type="PANTHER" id="PTHR47577">
    <property type="entry name" value="THAP DOMAIN-CONTAINING PROTEIN 6"/>
    <property type="match status" value="1"/>
</dbReference>
<evidence type="ECO:0000256" key="4">
    <source>
        <dbReference type="ARBA" id="ARBA00023125"/>
    </source>
</evidence>
<dbReference type="InterPro" id="IPR006612">
    <property type="entry name" value="THAP_Znf"/>
</dbReference>
<dbReference type="PANTHER" id="PTHR47577:SF1">
    <property type="entry name" value="THAP DOMAIN-CONTAINING PROTEIN 6"/>
    <property type="match status" value="1"/>
</dbReference>
<dbReference type="GO" id="GO:0003677">
    <property type="term" value="F:DNA binding"/>
    <property type="evidence" value="ECO:0007669"/>
    <property type="project" value="UniProtKB-UniRule"/>
</dbReference>